<dbReference type="InterPro" id="IPR029044">
    <property type="entry name" value="Nucleotide-diphossugar_trans"/>
</dbReference>
<name>A0A290ZA22_9PSEU</name>
<dbReference type="InterPro" id="IPR001173">
    <property type="entry name" value="Glyco_trans_2-like"/>
</dbReference>
<keyword evidence="3" id="KW-1185">Reference proteome</keyword>
<dbReference type="Gene3D" id="3.90.550.10">
    <property type="entry name" value="Spore Coat Polysaccharide Biosynthesis Protein SpsA, Chain A"/>
    <property type="match status" value="1"/>
</dbReference>
<evidence type="ECO:0000259" key="1">
    <source>
        <dbReference type="Pfam" id="PF00535"/>
    </source>
</evidence>
<dbReference type="KEGG" id="apre:CNX65_23160"/>
<reference evidence="2" key="1">
    <citation type="submission" date="2017-09" db="EMBL/GenBank/DDBJ databases">
        <title>Complete Genome Sequence of ansamitocin-producing Bacterium Actinosynnema pretiosum X47.</title>
        <authorList>
            <person name="Cao G."/>
            <person name="Zong G."/>
            <person name="Zhong C."/>
            <person name="Fu J."/>
        </authorList>
    </citation>
    <scope>NUCLEOTIDE SEQUENCE [LARGE SCALE GENOMIC DNA]</scope>
    <source>
        <strain evidence="2">X47</strain>
    </source>
</reference>
<dbReference type="EMBL" id="CP023445">
    <property type="protein sequence ID" value="ATE55819.1"/>
    <property type="molecule type" value="Genomic_DNA"/>
</dbReference>
<dbReference type="SUPFAM" id="SSF53448">
    <property type="entry name" value="Nucleotide-diphospho-sugar transferases"/>
    <property type="match status" value="1"/>
</dbReference>
<proteinExistence type="predicted"/>
<evidence type="ECO:0000313" key="3">
    <source>
        <dbReference type="Proteomes" id="UP000218505"/>
    </source>
</evidence>
<gene>
    <name evidence="2" type="ORF">CNX65_23160</name>
</gene>
<keyword evidence="2" id="KW-0808">Transferase</keyword>
<dbReference type="Pfam" id="PF00535">
    <property type="entry name" value="Glycos_transf_2"/>
    <property type="match status" value="1"/>
</dbReference>
<dbReference type="Proteomes" id="UP000218505">
    <property type="component" value="Chromosome"/>
</dbReference>
<organism evidence="2 3">
    <name type="scientific">Actinosynnema pretiosum</name>
    <dbReference type="NCBI Taxonomy" id="42197"/>
    <lineage>
        <taxon>Bacteria</taxon>
        <taxon>Bacillati</taxon>
        <taxon>Actinomycetota</taxon>
        <taxon>Actinomycetes</taxon>
        <taxon>Pseudonocardiales</taxon>
        <taxon>Pseudonocardiaceae</taxon>
        <taxon>Actinosynnema</taxon>
    </lineage>
</organism>
<sequence>MRTISVITAAHAPSAHYLVETARSVAAQQLPPGWACEWLVQEDGEAPALADRVGGARHACNGARLGIAATRNLALARATGEIVQNLDHDDVLLPHALATLISRFEEHPVHWAVMSADDLLPDGTRRPFPPDLPHGPVRPGEVNRWAEERGGNWPLHGGGLAARTETLRALGGWTGVPVDDELGALVALSELTRGWHDHEVTWLYRKHPAQTTNSSLYPGLEDTGRRIALQRAKALRSTGLRVSVERPGTGSHEVDLGPNIRLAPGV</sequence>
<evidence type="ECO:0000313" key="2">
    <source>
        <dbReference type="EMBL" id="ATE55819.1"/>
    </source>
</evidence>
<dbReference type="AlphaFoldDB" id="A0A290ZA22"/>
<feature type="domain" description="Glycosyltransferase 2-like" evidence="1">
    <location>
        <begin position="5"/>
        <end position="118"/>
    </location>
</feature>
<protein>
    <submittedName>
        <fullName evidence="2">Glycosyl transferase family 2</fullName>
    </submittedName>
</protein>
<dbReference type="RefSeq" id="WP_096495650.1">
    <property type="nucleotide sequence ID" value="NZ_CP023445.1"/>
</dbReference>
<accession>A0A290ZA22</accession>
<dbReference type="GO" id="GO:0016740">
    <property type="term" value="F:transferase activity"/>
    <property type="evidence" value="ECO:0007669"/>
    <property type="project" value="UniProtKB-KW"/>
</dbReference>